<proteinExistence type="predicted"/>
<name>A0A9D4J4B2_DREPO</name>
<protein>
    <submittedName>
        <fullName evidence="1">Uncharacterized protein</fullName>
    </submittedName>
</protein>
<dbReference type="Proteomes" id="UP000828390">
    <property type="component" value="Unassembled WGS sequence"/>
</dbReference>
<reference evidence="1" key="2">
    <citation type="submission" date="2020-11" db="EMBL/GenBank/DDBJ databases">
        <authorList>
            <person name="McCartney M.A."/>
            <person name="Auch B."/>
            <person name="Kono T."/>
            <person name="Mallez S."/>
            <person name="Becker A."/>
            <person name="Gohl D.M."/>
            <person name="Silverstein K.A.T."/>
            <person name="Koren S."/>
            <person name="Bechman K.B."/>
            <person name="Herman A."/>
            <person name="Abrahante J.E."/>
            <person name="Garbe J."/>
        </authorList>
    </citation>
    <scope>NUCLEOTIDE SEQUENCE</scope>
    <source>
        <strain evidence="1">Duluth1</strain>
        <tissue evidence="1">Whole animal</tissue>
    </source>
</reference>
<sequence length="91" mass="10428">MCSNATENSLVKRSSSFFGLNEISDHFCQETFTIKRAQRHKRLSSFADEKKIISSLRAIRPFLVTAGRQVAPMKKTPRNPITKLNLEEFIN</sequence>
<organism evidence="1 2">
    <name type="scientific">Dreissena polymorpha</name>
    <name type="common">Zebra mussel</name>
    <name type="synonym">Mytilus polymorpha</name>
    <dbReference type="NCBI Taxonomy" id="45954"/>
    <lineage>
        <taxon>Eukaryota</taxon>
        <taxon>Metazoa</taxon>
        <taxon>Spiralia</taxon>
        <taxon>Lophotrochozoa</taxon>
        <taxon>Mollusca</taxon>
        <taxon>Bivalvia</taxon>
        <taxon>Autobranchia</taxon>
        <taxon>Heteroconchia</taxon>
        <taxon>Euheterodonta</taxon>
        <taxon>Imparidentia</taxon>
        <taxon>Neoheterodontei</taxon>
        <taxon>Myida</taxon>
        <taxon>Dreissenoidea</taxon>
        <taxon>Dreissenidae</taxon>
        <taxon>Dreissena</taxon>
    </lineage>
</organism>
<dbReference type="AlphaFoldDB" id="A0A9D4J4B2"/>
<keyword evidence="2" id="KW-1185">Reference proteome</keyword>
<reference evidence="1" key="1">
    <citation type="journal article" date="2019" name="bioRxiv">
        <title>The Genome of the Zebra Mussel, Dreissena polymorpha: A Resource for Invasive Species Research.</title>
        <authorList>
            <person name="McCartney M.A."/>
            <person name="Auch B."/>
            <person name="Kono T."/>
            <person name="Mallez S."/>
            <person name="Zhang Y."/>
            <person name="Obille A."/>
            <person name="Becker A."/>
            <person name="Abrahante J.E."/>
            <person name="Garbe J."/>
            <person name="Badalamenti J.P."/>
            <person name="Herman A."/>
            <person name="Mangelson H."/>
            <person name="Liachko I."/>
            <person name="Sullivan S."/>
            <person name="Sone E.D."/>
            <person name="Koren S."/>
            <person name="Silverstein K.A.T."/>
            <person name="Beckman K.B."/>
            <person name="Gohl D.M."/>
        </authorList>
    </citation>
    <scope>NUCLEOTIDE SEQUENCE</scope>
    <source>
        <strain evidence="1">Duluth1</strain>
        <tissue evidence="1">Whole animal</tissue>
    </source>
</reference>
<gene>
    <name evidence="1" type="ORF">DPMN_148959</name>
</gene>
<evidence type="ECO:0000313" key="1">
    <source>
        <dbReference type="EMBL" id="KAH3795409.1"/>
    </source>
</evidence>
<dbReference type="EMBL" id="JAIWYP010000007">
    <property type="protein sequence ID" value="KAH3795409.1"/>
    <property type="molecule type" value="Genomic_DNA"/>
</dbReference>
<evidence type="ECO:0000313" key="2">
    <source>
        <dbReference type="Proteomes" id="UP000828390"/>
    </source>
</evidence>
<accession>A0A9D4J4B2</accession>
<comment type="caution">
    <text evidence="1">The sequence shown here is derived from an EMBL/GenBank/DDBJ whole genome shotgun (WGS) entry which is preliminary data.</text>
</comment>